<dbReference type="PANTHER" id="PTHR10520:SF12">
    <property type="entry name" value="TRIFUNCTIONAL PURINE BIOSYNTHETIC PROTEIN ADENOSINE-3"/>
    <property type="match status" value="1"/>
</dbReference>
<keyword evidence="13" id="KW-0963">Cytoplasm</keyword>
<comment type="catalytic activity">
    <reaction evidence="12 13">
        <text>2-formamido-N(1)-(5-O-phospho-beta-D-ribosyl)acetamidine + ATP = 5-amino-1-(5-phospho-beta-D-ribosyl)imidazole + ADP + phosphate + H(+)</text>
        <dbReference type="Rhea" id="RHEA:23032"/>
        <dbReference type="ChEBI" id="CHEBI:15378"/>
        <dbReference type="ChEBI" id="CHEBI:30616"/>
        <dbReference type="ChEBI" id="CHEBI:43474"/>
        <dbReference type="ChEBI" id="CHEBI:137981"/>
        <dbReference type="ChEBI" id="CHEBI:147287"/>
        <dbReference type="ChEBI" id="CHEBI:456216"/>
        <dbReference type="EC" id="6.3.3.1"/>
    </reaction>
</comment>
<dbReference type="HAMAP" id="MF_00741">
    <property type="entry name" value="AIRS"/>
    <property type="match status" value="1"/>
</dbReference>
<comment type="similarity">
    <text evidence="2 13">Belongs to the AIR synthase family.</text>
</comment>
<dbReference type="PANTHER" id="PTHR10520">
    <property type="entry name" value="TRIFUNCTIONAL PURINE BIOSYNTHETIC PROTEIN ADENOSINE-3-RELATED"/>
    <property type="match status" value="1"/>
</dbReference>
<organism evidence="16 17">
    <name type="scientific">Polaromonas vacuolata</name>
    <dbReference type="NCBI Taxonomy" id="37448"/>
    <lineage>
        <taxon>Bacteria</taxon>
        <taxon>Pseudomonadati</taxon>
        <taxon>Pseudomonadota</taxon>
        <taxon>Betaproteobacteria</taxon>
        <taxon>Burkholderiales</taxon>
        <taxon>Comamonadaceae</taxon>
        <taxon>Polaromonas</taxon>
    </lineage>
</organism>
<dbReference type="KEGG" id="pvac:HC248_01028"/>
<dbReference type="Gene3D" id="3.30.1330.10">
    <property type="entry name" value="PurM-like, N-terminal domain"/>
    <property type="match status" value="1"/>
</dbReference>
<evidence type="ECO:0000256" key="13">
    <source>
        <dbReference type="HAMAP-Rule" id="MF_00741"/>
    </source>
</evidence>
<dbReference type="AlphaFoldDB" id="A0A6H2H8D8"/>
<dbReference type="SUPFAM" id="SSF55326">
    <property type="entry name" value="PurM N-terminal domain-like"/>
    <property type="match status" value="1"/>
</dbReference>
<dbReference type="InterPro" id="IPR004733">
    <property type="entry name" value="PurM_cligase"/>
</dbReference>
<comment type="subcellular location">
    <subcellularLocation>
        <location evidence="13">Cytoplasm</location>
    </subcellularLocation>
</comment>
<comment type="pathway">
    <text evidence="1 13">Purine metabolism; IMP biosynthesis via de novo pathway; 5-amino-1-(5-phospho-D-ribosyl)imidazole from N(2)-formyl-N(1)-(5-phospho-D-ribosyl)glycinamide: step 2/2.</text>
</comment>
<dbReference type="Pfam" id="PF00586">
    <property type="entry name" value="AIRS"/>
    <property type="match status" value="1"/>
</dbReference>
<dbReference type="SUPFAM" id="SSF56042">
    <property type="entry name" value="PurM C-terminal domain-like"/>
    <property type="match status" value="1"/>
</dbReference>
<protein>
    <recommendedName>
        <fullName evidence="4 13">Phosphoribosylformylglycinamidine cyclo-ligase</fullName>
        <ecNumber evidence="3 13">6.3.3.1</ecNumber>
    </recommendedName>
    <alternativeName>
        <fullName evidence="10 13">AIR synthase</fullName>
    </alternativeName>
    <alternativeName>
        <fullName evidence="11 13">AIRS</fullName>
    </alternativeName>
    <alternativeName>
        <fullName evidence="9 13">Phosphoribosyl-aminoimidazole synthetase</fullName>
    </alternativeName>
</protein>
<evidence type="ECO:0000256" key="5">
    <source>
        <dbReference type="ARBA" id="ARBA00022598"/>
    </source>
</evidence>
<reference evidence="16 17" key="1">
    <citation type="submission" date="2020-04" db="EMBL/GenBank/DDBJ databases">
        <title>Complete genome of a Psychrophilic, Marine, Gas Vacuolate Bacterium Polaromonas vacuolata KCTC 22033T.</title>
        <authorList>
            <person name="Hwang K."/>
            <person name="Kim K.M."/>
        </authorList>
    </citation>
    <scope>NUCLEOTIDE SEQUENCE [LARGE SCALE GENOMIC DNA]</scope>
    <source>
        <strain evidence="16 17">KCTC 22033</strain>
    </source>
</reference>
<feature type="domain" description="PurM-like C-terminal" evidence="15">
    <location>
        <begin position="193"/>
        <end position="350"/>
    </location>
</feature>
<keyword evidence="5 13" id="KW-0436">Ligase</keyword>
<keyword evidence="7 13" id="KW-0658">Purine biosynthesis</keyword>
<dbReference type="EMBL" id="CP051461">
    <property type="protein sequence ID" value="QJC55746.1"/>
    <property type="molecule type" value="Genomic_DNA"/>
</dbReference>
<dbReference type="UniPathway" id="UPA00074">
    <property type="reaction ID" value="UER00129"/>
</dbReference>
<dbReference type="Gene3D" id="3.90.650.10">
    <property type="entry name" value="PurM-like C-terminal domain"/>
    <property type="match status" value="1"/>
</dbReference>
<evidence type="ECO:0000256" key="1">
    <source>
        <dbReference type="ARBA" id="ARBA00004686"/>
    </source>
</evidence>
<dbReference type="GO" id="GO:0004641">
    <property type="term" value="F:phosphoribosylformylglycinamidine cyclo-ligase activity"/>
    <property type="evidence" value="ECO:0007669"/>
    <property type="project" value="UniProtKB-UniRule"/>
</dbReference>
<evidence type="ECO:0000256" key="4">
    <source>
        <dbReference type="ARBA" id="ARBA00020367"/>
    </source>
</evidence>
<keyword evidence="6 13" id="KW-0547">Nucleotide-binding</keyword>
<keyword evidence="17" id="KW-1185">Reference proteome</keyword>
<dbReference type="GO" id="GO:0005524">
    <property type="term" value="F:ATP binding"/>
    <property type="evidence" value="ECO:0007669"/>
    <property type="project" value="UniProtKB-KW"/>
</dbReference>
<dbReference type="InterPro" id="IPR036676">
    <property type="entry name" value="PurM-like_C_sf"/>
</dbReference>
<dbReference type="GO" id="GO:0006189">
    <property type="term" value="P:'de novo' IMP biosynthetic process"/>
    <property type="evidence" value="ECO:0007669"/>
    <property type="project" value="UniProtKB-UniRule"/>
</dbReference>
<dbReference type="FunFam" id="3.90.650.10:FF:000001">
    <property type="entry name" value="Phosphoribosylformylglycinamidine cyclo-ligase"/>
    <property type="match status" value="1"/>
</dbReference>
<gene>
    <name evidence="13 16" type="primary">purM</name>
    <name evidence="16" type="ORF">HC248_01028</name>
</gene>
<dbReference type="InterPro" id="IPR016188">
    <property type="entry name" value="PurM-like_N"/>
</dbReference>
<dbReference type="InterPro" id="IPR010918">
    <property type="entry name" value="PurM-like_C_dom"/>
</dbReference>
<dbReference type="EC" id="6.3.3.1" evidence="3 13"/>
<evidence type="ECO:0000256" key="12">
    <source>
        <dbReference type="ARBA" id="ARBA00049057"/>
    </source>
</evidence>
<dbReference type="GO" id="GO:0004637">
    <property type="term" value="F:phosphoribosylamine-glycine ligase activity"/>
    <property type="evidence" value="ECO:0007669"/>
    <property type="project" value="TreeGrafter"/>
</dbReference>
<dbReference type="FunFam" id="3.30.1330.10:FF:000001">
    <property type="entry name" value="Phosphoribosylformylglycinamidine cyclo-ligase"/>
    <property type="match status" value="1"/>
</dbReference>
<sequence length="360" mass="37696">MPTHYLPTEKPGLHMTNTPIKPLSYKDAGVDIVAGDALVERIKPLAKKTMRDGVLAGIGGFGALFEVPKRYKEPVLVSGTDGVGTKLRLAFEWNMHDTVGIDLVAMSVNDVLVQGAEPLFFLDYFACGKLDIDTAAAVVGGIARGCELSGCALIGGETAEMPGMYPAGEYDLAGFAVGAVEKAKILTGKDVAIGDVVLGLASSGAHSNGFSLVRKCIERAGSDLPATLDGKPFKDALMEPTRLYVKTVLAALAIHPIKALAHITGGGLLENIPRVLPDGLAAQLKKGSWPQTELFAWLQTTAGVDDMEMNRTFNNGIGMCVVIDAAHAPALAKMLREAGETVYEIGVIGPIGDGAAVTVN</sequence>
<dbReference type="NCBIfam" id="TIGR00878">
    <property type="entry name" value="purM"/>
    <property type="match status" value="1"/>
</dbReference>
<dbReference type="Pfam" id="PF02769">
    <property type="entry name" value="AIRS_C"/>
    <property type="match status" value="1"/>
</dbReference>
<evidence type="ECO:0000256" key="2">
    <source>
        <dbReference type="ARBA" id="ARBA00010280"/>
    </source>
</evidence>
<evidence type="ECO:0000256" key="9">
    <source>
        <dbReference type="ARBA" id="ARBA00031908"/>
    </source>
</evidence>
<evidence type="ECO:0000256" key="6">
    <source>
        <dbReference type="ARBA" id="ARBA00022741"/>
    </source>
</evidence>
<evidence type="ECO:0000256" key="10">
    <source>
        <dbReference type="ARBA" id="ARBA00032931"/>
    </source>
</evidence>
<evidence type="ECO:0000256" key="7">
    <source>
        <dbReference type="ARBA" id="ARBA00022755"/>
    </source>
</evidence>
<name>A0A6H2H8D8_9BURK</name>
<evidence type="ECO:0000313" key="17">
    <source>
        <dbReference type="Proteomes" id="UP000502041"/>
    </source>
</evidence>
<evidence type="ECO:0000313" key="16">
    <source>
        <dbReference type="EMBL" id="QJC55746.1"/>
    </source>
</evidence>
<evidence type="ECO:0000259" key="14">
    <source>
        <dbReference type="Pfam" id="PF00586"/>
    </source>
</evidence>
<keyword evidence="8 13" id="KW-0067">ATP-binding</keyword>
<evidence type="ECO:0000256" key="3">
    <source>
        <dbReference type="ARBA" id="ARBA00013047"/>
    </source>
</evidence>
<evidence type="ECO:0000256" key="8">
    <source>
        <dbReference type="ARBA" id="ARBA00022840"/>
    </source>
</evidence>
<accession>A0A6H2H8D8</accession>
<feature type="domain" description="PurM-like N-terminal" evidence="14">
    <location>
        <begin position="75"/>
        <end position="180"/>
    </location>
</feature>
<evidence type="ECO:0000256" key="11">
    <source>
        <dbReference type="ARBA" id="ARBA00033093"/>
    </source>
</evidence>
<dbReference type="Proteomes" id="UP000502041">
    <property type="component" value="Chromosome"/>
</dbReference>
<dbReference type="GO" id="GO:0005829">
    <property type="term" value="C:cytosol"/>
    <property type="evidence" value="ECO:0007669"/>
    <property type="project" value="TreeGrafter"/>
</dbReference>
<evidence type="ECO:0000259" key="15">
    <source>
        <dbReference type="Pfam" id="PF02769"/>
    </source>
</evidence>
<proteinExistence type="inferred from homology"/>
<dbReference type="InterPro" id="IPR036921">
    <property type="entry name" value="PurM-like_N_sf"/>
</dbReference>
<dbReference type="GO" id="GO:0046084">
    <property type="term" value="P:adenine biosynthetic process"/>
    <property type="evidence" value="ECO:0007669"/>
    <property type="project" value="TreeGrafter"/>
</dbReference>
<dbReference type="CDD" id="cd02196">
    <property type="entry name" value="PurM"/>
    <property type="match status" value="1"/>
</dbReference>